<dbReference type="AlphaFoldDB" id="A0A653CY11"/>
<evidence type="ECO:0000313" key="3">
    <source>
        <dbReference type="Proteomes" id="UP000410492"/>
    </source>
</evidence>
<accession>A0A653CY11</accession>
<keyword evidence="1" id="KW-0732">Signal</keyword>
<feature type="signal peptide" evidence="1">
    <location>
        <begin position="1"/>
        <end position="20"/>
    </location>
</feature>
<protein>
    <submittedName>
        <fullName evidence="2">Uncharacterized protein</fullName>
    </submittedName>
</protein>
<organism evidence="2 3">
    <name type="scientific">Callosobruchus maculatus</name>
    <name type="common">Southern cowpea weevil</name>
    <name type="synonym">Pulse bruchid</name>
    <dbReference type="NCBI Taxonomy" id="64391"/>
    <lineage>
        <taxon>Eukaryota</taxon>
        <taxon>Metazoa</taxon>
        <taxon>Ecdysozoa</taxon>
        <taxon>Arthropoda</taxon>
        <taxon>Hexapoda</taxon>
        <taxon>Insecta</taxon>
        <taxon>Pterygota</taxon>
        <taxon>Neoptera</taxon>
        <taxon>Endopterygota</taxon>
        <taxon>Coleoptera</taxon>
        <taxon>Polyphaga</taxon>
        <taxon>Cucujiformia</taxon>
        <taxon>Chrysomeloidea</taxon>
        <taxon>Chrysomelidae</taxon>
        <taxon>Bruchinae</taxon>
        <taxon>Bruchini</taxon>
        <taxon>Callosobruchus</taxon>
    </lineage>
</organism>
<reference evidence="2 3" key="1">
    <citation type="submission" date="2019-01" db="EMBL/GenBank/DDBJ databases">
        <authorList>
            <person name="Sayadi A."/>
        </authorList>
    </citation>
    <scope>NUCLEOTIDE SEQUENCE [LARGE SCALE GENOMIC DNA]</scope>
</reference>
<name>A0A653CY11_CALMS</name>
<keyword evidence="3" id="KW-1185">Reference proteome</keyword>
<feature type="chain" id="PRO_5025064562" evidence="1">
    <location>
        <begin position="21"/>
        <end position="61"/>
    </location>
</feature>
<evidence type="ECO:0000256" key="1">
    <source>
        <dbReference type="SAM" id="SignalP"/>
    </source>
</evidence>
<proteinExistence type="predicted"/>
<dbReference type="EMBL" id="CAACVG010009272">
    <property type="protein sequence ID" value="VEN52737.1"/>
    <property type="molecule type" value="Genomic_DNA"/>
</dbReference>
<evidence type="ECO:0000313" key="2">
    <source>
        <dbReference type="EMBL" id="VEN52737.1"/>
    </source>
</evidence>
<dbReference type="Proteomes" id="UP000410492">
    <property type="component" value="Unassembled WGS sequence"/>
</dbReference>
<sequence>MANFCNAFFFLNLSLNSVVCTFHNSGYHSKFSIKRLVSFLVKLNFSIFDLKYCCKTFETVS</sequence>
<dbReference type="OrthoDB" id="10464523at2759"/>
<gene>
    <name evidence="2" type="ORF">CALMAC_LOCUS12759</name>
</gene>